<dbReference type="Gene3D" id="2.10.25.10">
    <property type="entry name" value="Laminin"/>
    <property type="match status" value="1"/>
</dbReference>
<dbReference type="Proteomes" id="UP000596742">
    <property type="component" value="Unassembled WGS sequence"/>
</dbReference>
<protein>
    <recommendedName>
        <fullName evidence="3">EGF-like domain-containing protein</fullName>
    </recommendedName>
</protein>
<accession>A0A8B6FWR3</accession>
<dbReference type="PROSITE" id="PS50026">
    <property type="entry name" value="EGF_3"/>
    <property type="match status" value="1"/>
</dbReference>
<feature type="transmembrane region" description="Helical" evidence="2">
    <location>
        <begin position="94"/>
        <end position="117"/>
    </location>
</feature>
<evidence type="ECO:0000256" key="2">
    <source>
        <dbReference type="SAM" id="Phobius"/>
    </source>
</evidence>
<dbReference type="SUPFAM" id="SSF57196">
    <property type="entry name" value="EGF/Laminin"/>
    <property type="match status" value="1"/>
</dbReference>
<dbReference type="OrthoDB" id="9987373at2759"/>
<keyword evidence="1" id="KW-0245">EGF-like domain</keyword>
<keyword evidence="2" id="KW-1133">Transmembrane helix</keyword>
<reference evidence="4" key="1">
    <citation type="submission" date="2018-11" db="EMBL/GenBank/DDBJ databases">
        <authorList>
            <person name="Alioto T."/>
            <person name="Alioto T."/>
        </authorList>
    </citation>
    <scope>NUCLEOTIDE SEQUENCE</scope>
</reference>
<proteinExistence type="predicted"/>
<evidence type="ECO:0000313" key="4">
    <source>
        <dbReference type="EMBL" id="VDI54083.1"/>
    </source>
</evidence>
<comment type="caution">
    <text evidence="1">Lacks conserved residue(s) required for the propagation of feature annotation.</text>
</comment>
<keyword evidence="2" id="KW-0472">Membrane</keyword>
<dbReference type="AlphaFoldDB" id="A0A8B6FWR3"/>
<dbReference type="EMBL" id="UYJE01007364">
    <property type="protein sequence ID" value="VDI54083.1"/>
    <property type="molecule type" value="Genomic_DNA"/>
</dbReference>
<name>A0A8B6FWR3_MYTGA</name>
<evidence type="ECO:0000259" key="3">
    <source>
        <dbReference type="PROSITE" id="PS50026"/>
    </source>
</evidence>
<evidence type="ECO:0000256" key="1">
    <source>
        <dbReference type="PROSITE-ProRule" id="PRU00076"/>
    </source>
</evidence>
<evidence type="ECO:0000313" key="5">
    <source>
        <dbReference type="Proteomes" id="UP000596742"/>
    </source>
</evidence>
<keyword evidence="2" id="KW-0812">Transmembrane</keyword>
<dbReference type="InterPro" id="IPR000742">
    <property type="entry name" value="EGF"/>
</dbReference>
<gene>
    <name evidence="4" type="ORF">MGAL_10B082760</name>
</gene>
<keyword evidence="5" id="KW-1185">Reference proteome</keyword>
<feature type="domain" description="EGF-like" evidence="3">
    <location>
        <begin position="41"/>
        <end position="82"/>
    </location>
</feature>
<organism evidence="4 5">
    <name type="scientific">Mytilus galloprovincialis</name>
    <name type="common">Mediterranean mussel</name>
    <dbReference type="NCBI Taxonomy" id="29158"/>
    <lineage>
        <taxon>Eukaryota</taxon>
        <taxon>Metazoa</taxon>
        <taxon>Spiralia</taxon>
        <taxon>Lophotrochozoa</taxon>
        <taxon>Mollusca</taxon>
        <taxon>Bivalvia</taxon>
        <taxon>Autobranchia</taxon>
        <taxon>Pteriomorphia</taxon>
        <taxon>Mytilida</taxon>
        <taxon>Mytiloidea</taxon>
        <taxon>Mytilidae</taxon>
        <taxon>Mytilinae</taxon>
        <taxon>Mytilus</taxon>
    </lineage>
</organism>
<sequence length="262" mass="30059">MLLSPLVSEVTLNAIIIKELQEIESQLCSKEYRFDKGYCYWYEPCIINPCQHGGNCVVNIQRKPTCLCSEDDEHTYSGANCENKTTKLFSDLKYIAAAAAGWFAAVVLIIVVICCICRQKKGDKKAQYDNENIHEHETLSYNHPMGLLGRQRVPSNFYLTNASRDDSYFIDYGRRHTYLEGHMDNSDLYNENTSDLQDDIDHIPDFCNNAIIEQQFNIKRPQIRSESSSIFNNFKRKMTALSYSSIKLYPGIKQKGNSPNCM</sequence>
<comment type="caution">
    <text evidence="4">The sequence shown here is derived from an EMBL/GenBank/DDBJ whole genome shotgun (WGS) entry which is preliminary data.</text>
</comment>